<dbReference type="EMBL" id="JACIDV010000008">
    <property type="protein sequence ID" value="MBB3946992.1"/>
    <property type="molecule type" value="Genomic_DNA"/>
</dbReference>
<reference evidence="1 2" key="1">
    <citation type="submission" date="2020-08" db="EMBL/GenBank/DDBJ databases">
        <title>Genomic Encyclopedia of Type Strains, Phase IV (KMG-IV): sequencing the most valuable type-strain genomes for metagenomic binning, comparative biology and taxonomic classification.</title>
        <authorList>
            <person name="Goeker M."/>
        </authorList>
    </citation>
    <scope>NUCLEOTIDE SEQUENCE [LARGE SCALE GENOMIC DNA]</scope>
    <source>
        <strain evidence="1 2">DSM 26438</strain>
    </source>
</reference>
<proteinExistence type="predicted"/>
<gene>
    <name evidence="1" type="ORF">GGQ73_002956</name>
</gene>
<sequence>MEFDLARFIKAQQDTYSKALQELCNGQKRSHWMWFIFPQINGLGRSETARFYAISGRSEAEAYLKHPVLGARLEECTNAMLSHPHLSAHDILGSPDDLKFHSSMTLFGIAAQSGSSFETALHVFYGGEGDQATLSALKNDG</sequence>
<evidence type="ECO:0000313" key="2">
    <source>
        <dbReference type="Proteomes" id="UP000565286"/>
    </source>
</evidence>
<dbReference type="Gene3D" id="1.25.40.380">
    <property type="entry name" value="Protein of unknown function DUF1810"/>
    <property type="match status" value="1"/>
</dbReference>
<dbReference type="AlphaFoldDB" id="A0A7W6C743"/>
<organism evidence="1 2">
    <name type="scientific">Rhizobium skierniewicense</name>
    <dbReference type="NCBI Taxonomy" id="984260"/>
    <lineage>
        <taxon>Bacteria</taxon>
        <taxon>Pseudomonadati</taxon>
        <taxon>Pseudomonadota</taxon>
        <taxon>Alphaproteobacteria</taxon>
        <taxon>Hyphomicrobiales</taxon>
        <taxon>Rhizobiaceae</taxon>
        <taxon>Rhizobium/Agrobacterium group</taxon>
        <taxon>Rhizobium</taxon>
    </lineage>
</organism>
<dbReference type="Pfam" id="PF08837">
    <property type="entry name" value="DUF1810"/>
    <property type="match status" value="1"/>
</dbReference>
<accession>A0A7W6C743</accession>
<dbReference type="RefSeq" id="WP_183896885.1">
    <property type="nucleotide sequence ID" value="NZ_JACIDV010000008.1"/>
</dbReference>
<evidence type="ECO:0000313" key="1">
    <source>
        <dbReference type="EMBL" id="MBB3946992.1"/>
    </source>
</evidence>
<dbReference type="InterPro" id="IPR014937">
    <property type="entry name" value="DUF1810"/>
</dbReference>
<dbReference type="SUPFAM" id="SSF140736">
    <property type="entry name" value="Rv1873-like"/>
    <property type="match status" value="1"/>
</dbReference>
<keyword evidence="2" id="KW-1185">Reference proteome</keyword>
<name>A0A7W6C743_9HYPH</name>
<dbReference type="Proteomes" id="UP000565286">
    <property type="component" value="Unassembled WGS sequence"/>
</dbReference>
<protein>
    <submittedName>
        <fullName evidence="1">Uncharacterized protein (DUF1810 family)</fullName>
    </submittedName>
</protein>
<comment type="caution">
    <text evidence="1">The sequence shown here is derived from an EMBL/GenBank/DDBJ whole genome shotgun (WGS) entry which is preliminary data.</text>
</comment>
<dbReference type="PIRSF" id="PIRSF008546">
    <property type="entry name" value="UCP008546"/>
    <property type="match status" value="1"/>
</dbReference>
<dbReference type="InterPro" id="IPR036287">
    <property type="entry name" value="Rv1873-like_sf"/>
</dbReference>